<sequence length="105" mass="11764">MGFVCFLCHPLGAELQSCFAKHRSSKTEEVKMAAATMKRSVVSYILKKYVFFSDLLCAAFIRGANKMAELFKRKKAKLLMPGTFYIHVSSSCSELANEIAPFTQL</sequence>
<protein>
    <submittedName>
        <fullName evidence="1">Uncharacterized protein</fullName>
    </submittedName>
</protein>
<name>A0ABV0XMC5_9TELE</name>
<reference evidence="1 2" key="1">
    <citation type="submission" date="2021-06" db="EMBL/GenBank/DDBJ databases">
        <authorList>
            <person name="Palmer J.M."/>
        </authorList>
    </citation>
    <scope>NUCLEOTIDE SEQUENCE [LARGE SCALE GENOMIC DNA]</scope>
    <source>
        <strain evidence="1 2">AS_MEX2019</strain>
        <tissue evidence="1">Muscle</tissue>
    </source>
</reference>
<gene>
    <name evidence="1" type="ORF">AMECASPLE_002589</name>
</gene>
<evidence type="ECO:0000313" key="1">
    <source>
        <dbReference type="EMBL" id="MEQ2282614.1"/>
    </source>
</evidence>
<accession>A0ABV0XMC5</accession>
<keyword evidence="2" id="KW-1185">Reference proteome</keyword>
<dbReference type="EMBL" id="JAHRIP010009499">
    <property type="protein sequence ID" value="MEQ2282614.1"/>
    <property type="molecule type" value="Genomic_DNA"/>
</dbReference>
<dbReference type="Proteomes" id="UP001469553">
    <property type="component" value="Unassembled WGS sequence"/>
</dbReference>
<proteinExistence type="predicted"/>
<comment type="caution">
    <text evidence="1">The sequence shown here is derived from an EMBL/GenBank/DDBJ whole genome shotgun (WGS) entry which is preliminary data.</text>
</comment>
<evidence type="ECO:0000313" key="2">
    <source>
        <dbReference type="Proteomes" id="UP001469553"/>
    </source>
</evidence>
<organism evidence="1 2">
    <name type="scientific">Ameca splendens</name>
    <dbReference type="NCBI Taxonomy" id="208324"/>
    <lineage>
        <taxon>Eukaryota</taxon>
        <taxon>Metazoa</taxon>
        <taxon>Chordata</taxon>
        <taxon>Craniata</taxon>
        <taxon>Vertebrata</taxon>
        <taxon>Euteleostomi</taxon>
        <taxon>Actinopterygii</taxon>
        <taxon>Neopterygii</taxon>
        <taxon>Teleostei</taxon>
        <taxon>Neoteleostei</taxon>
        <taxon>Acanthomorphata</taxon>
        <taxon>Ovalentaria</taxon>
        <taxon>Atherinomorphae</taxon>
        <taxon>Cyprinodontiformes</taxon>
        <taxon>Goodeidae</taxon>
        <taxon>Ameca</taxon>
    </lineage>
</organism>